<dbReference type="eggNOG" id="ENOG502RYFD">
    <property type="taxonomic scope" value="Eukaryota"/>
</dbReference>
<proteinExistence type="evidence at transcript level"/>
<dbReference type="Reactome" id="R-DME-432047">
    <property type="pathway name" value="Passive transport by Aquaporins"/>
</dbReference>
<reference evidence="9" key="8">
    <citation type="submission" date="2006-08" db="EMBL/GenBank/DDBJ databases">
        <authorList>
            <person name="Celniker S."/>
            <person name="Carlson J."/>
            <person name="Wan K."/>
            <person name="Frise E."/>
            <person name="Hoskins R."/>
            <person name="Park S."/>
            <person name="Svirskas R."/>
            <person name="Rubin G."/>
        </authorList>
    </citation>
    <scope>NUCLEOTIDE SEQUENCE</scope>
</reference>
<dbReference type="GeneID" id="36456"/>
<dbReference type="PaxDb" id="7227-FBpp0086879"/>
<dbReference type="OrthoDB" id="1580043at2759"/>
<evidence type="ECO:0000256" key="8">
    <source>
        <dbReference type="PIRNR" id="PIRNR017529"/>
    </source>
</evidence>
<dbReference type="IntAct" id="Q7KY01">
    <property type="interactions" value="2"/>
</dbReference>
<evidence type="ECO:0000256" key="2">
    <source>
        <dbReference type="ARBA" id="ARBA00005900"/>
    </source>
</evidence>
<evidence type="ECO:0000313" key="10">
    <source>
        <dbReference type="EMBL" id="BAB03660.1"/>
    </source>
</evidence>
<reference evidence="9" key="12">
    <citation type="journal article" date="2015" name="G3 (Bethesda)">
        <title>Gene Model Annotations for Drosophila melanogaster: The Rule-Benders.</title>
        <authorList>
            <consortium name="FlyBase Consortium"/>
            <person name="Crosby M.A."/>
            <person name="Gramates L.S."/>
            <person name="Dos Santos G."/>
            <person name="Matthews B.B."/>
            <person name="St Pierre S.E."/>
            <person name="Zhou P."/>
            <person name="Schroeder A.J."/>
            <person name="Falls K."/>
            <person name="Emmert D.B."/>
            <person name="Russo S.M."/>
            <person name="Gelbart W.M."/>
            <person name="null"/>
        </authorList>
    </citation>
    <scope>NUCLEOTIDE SEQUENCE</scope>
</reference>
<name>Q7KY01_DROME</name>
<evidence type="ECO:0000256" key="4">
    <source>
        <dbReference type="ARBA" id="ARBA00022692"/>
    </source>
</evidence>
<dbReference type="VEuPathDB" id="VectorBase:FBgn0033807"/>
<dbReference type="ExpressionAtlas" id="Q7KY01">
    <property type="expression patterns" value="baseline and differential"/>
</dbReference>
<sequence length="276" mass="30187">MSTTALGISALFMVGCCALAQIARVISRRLVTREGLVPILINEAIAAAELCACCFELIIVADNFGVSMYAVCLFLLTIWWGRVWGDASACPYTHMEDVVEGRTSFKEMALRSWAELMGGCCVYRVVQVFWWLELAETHRGRAFEACNADMQVSPYLGAVIEGVATLLCRLASKTISEKEPRFGSYIDSFIGTSLVVAVYAFNYVLLAAFNFSGGYFNPVLATALKWGCRGHTHLEHIIVYWIGACAGAVLSIPVFKVPAVRRLLLGEGAASKSKQE</sequence>
<dbReference type="InParanoid" id="Q7KY01"/>
<evidence type="ECO:0000313" key="12">
    <source>
        <dbReference type="Proteomes" id="UP000000803"/>
    </source>
</evidence>
<evidence type="ECO:0000313" key="9">
    <source>
        <dbReference type="EMBL" id="AAF58409.2"/>
    </source>
</evidence>
<dbReference type="OMA" id="MIKNLMA"/>
<keyword evidence="6 8" id="KW-1133">Transmembrane helix</keyword>
<reference evidence="9 12" key="6">
    <citation type="journal article" date="2002" name="Genome Biol.">
        <title>Heterochromatic sequences in a Drosophila whole-genome shotgun assembly.</title>
        <authorList>
            <person name="Hoskins R.A."/>
            <person name="Smith C.D."/>
            <person name="Carlson J.W."/>
            <person name="Carvalho A.B."/>
            <person name="Halpern A."/>
            <person name="Kaminker J.S."/>
            <person name="Kennedy C."/>
            <person name="Mungall C.J."/>
            <person name="Sullivan B.A."/>
            <person name="Sutton G.G."/>
            <person name="Yasuhara J.C."/>
            <person name="Wakimoto B.T."/>
            <person name="Myers E.W."/>
            <person name="Celniker S.E."/>
            <person name="Rubin G.M."/>
            <person name="Karpen G.H."/>
        </authorList>
    </citation>
    <scope>NUCLEOTIDE SEQUENCE [LARGE SCALE GENOMIC DNA]</scope>
    <source>
        <strain evidence="12">Berkeley</strain>
    </source>
</reference>
<organism evidence="10">
    <name type="scientific">Drosophila melanogaster</name>
    <name type="common">Fruit fly</name>
    <dbReference type="NCBI Taxonomy" id="7227"/>
    <lineage>
        <taxon>Eukaryota</taxon>
        <taxon>Metazoa</taxon>
        <taxon>Ecdysozoa</taxon>
        <taxon>Arthropoda</taxon>
        <taxon>Hexapoda</taxon>
        <taxon>Insecta</taxon>
        <taxon>Pterygota</taxon>
        <taxon>Neoptera</taxon>
        <taxon>Endopterygota</taxon>
        <taxon>Diptera</taxon>
        <taxon>Brachycera</taxon>
        <taxon>Muscomorpha</taxon>
        <taxon>Ephydroidea</taxon>
        <taxon>Drosophilidae</taxon>
        <taxon>Drosophila</taxon>
        <taxon>Sophophora</taxon>
    </lineage>
</organism>
<dbReference type="InterPro" id="IPR016697">
    <property type="entry name" value="Aquaporin_11/12"/>
</dbReference>
<dbReference type="STRING" id="7227.FBpp0086879"/>
<dbReference type="GO" id="GO:0016020">
    <property type="term" value="C:membrane"/>
    <property type="evidence" value="ECO:0007669"/>
    <property type="project" value="UniProtKB-SubCell"/>
</dbReference>
<feature type="transmembrane region" description="Helical" evidence="8">
    <location>
        <begin position="66"/>
        <end position="85"/>
    </location>
</feature>
<dbReference type="AlphaFoldDB" id="Q7KY01"/>
<dbReference type="InterPro" id="IPR051883">
    <property type="entry name" value="AQP11/12_channel"/>
</dbReference>
<dbReference type="PANTHER" id="PTHR21191:SF16">
    <property type="entry name" value="AQUAPORIN"/>
    <property type="match status" value="1"/>
</dbReference>
<dbReference type="Bgee" id="FBgn0033807">
    <property type="expression patterns" value="Expressed in muscle cell in imaginal disc-derived wing and 30 other cell types or tissues"/>
</dbReference>
<feature type="transmembrane region" description="Helical" evidence="8">
    <location>
        <begin position="6"/>
        <end position="27"/>
    </location>
</feature>
<dbReference type="Proteomes" id="UP000000803">
    <property type="component" value="Chromosome 2R"/>
</dbReference>
<reference evidence="9 12" key="10">
    <citation type="journal article" date="2007" name="Science">
        <title>Sequence finishing and mapping of Drosophila melanogaster heterochromatin.</title>
        <authorList>
            <person name="Hoskins R.A."/>
            <person name="Carlson J.W."/>
            <person name="Kennedy C."/>
            <person name="Acevedo D."/>
            <person name="Evans-Holm M."/>
            <person name="Frise E."/>
            <person name="Wan K.H."/>
            <person name="Park S."/>
            <person name="Mendez-Lago M."/>
            <person name="Rossi F."/>
            <person name="Villasante A."/>
            <person name="Dimitri P."/>
            <person name="Karpen G.H."/>
            <person name="Celniker S.E."/>
        </authorList>
    </citation>
    <scope>NUCLEOTIDE SEQUENCE [LARGE SCALE GENOMIC DNA]</scope>
    <source>
        <strain evidence="12">Berkeley</strain>
    </source>
</reference>
<feature type="transmembrane region" description="Helical" evidence="8">
    <location>
        <begin position="39"/>
        <end position="60"/>
    </location>
</feature>
<dbReference type="GO" id="GO:0015267">
    <property type="term" value="F:channel activity"/>
    <property type="evidence" value="ECO:0000318"/>
    <property type="project" value="GO_Central"/>
</dbReference>
<reference evidence="9 12" key="5">
    <citation type="journal article" date="2002" name="Genome Biol.">
        <title>The transposable elements of the Drosophila melanogaster euchromatin: a genomics perspective.</title>
        <authorList>
            <person name="Kaminker J.S."/>
            <person name="Bergman C.M."/>
            <person name="Kronmiller B."/>
            <person name="Carlson J."/>
            <person name="Svirskas R."/>
            <person name="Patel S."/>
            <person name="Frise E."/>
            <person name="Wheeler D.A."/>
            <person name="Lewis S.E."/>
            <person name="Rubin G.M."/>
            <person name="Ashburner M."/>
            <person name="Celniker S.E."/>
        </authorList>
    </citation>
    <scope>NUCLEOTIDE SEQUENCE [LARGE SCALE GENOMIC DNA]</scope>
    <source>
        <strain evidence="12">Berkeley</strain>
    </source>
</reference>
<evidence type="ECO:0000313" key="11">
    <source>
        <dbReference type="FlyBase" id="FBgn0033807"/>
    </source>
</evidence>
<dbReference type="FlyBase" id="FBgn0033807">
    <property type="gene designation" value="AQP"/>
</dbReference>
<comment type="subcellular location">
    <subcellularLocation>
        <location evidence="1">Membrane</location>
        <topology evidence="1">Multi-pass membrane protein</topology>
    </subcellularLocation>
</comment>
<keyword evidence="3" id="KW-0813">Transport</keyword>
<reference evidence="9 12" key="3">
    <citation type="journal article" date="2002" name="Genome Biol.">
        <title>Finishing a whole-genome shotgun: release 3 of the Drosophila melanogaster euchromatic genome sequence.</title>
        <authorList>
            <person name="Celniker S.E."/>
            <person name="Wheeler D.A."/>
            <person name="Kronmiller B."/>
            <person name="Carlson J.W."/>
            <person name="Halpern A."/>
            <person name="Patel S."/>
            <person name="Adams M."/>
            <person name="Champe M."/>
            <person name="Dugan S.P."/>
            <person name="Frise E."/>
            <person name="Hodgson A."/>
            <person name="George R.A."/>
            <person name="Hoskins R.A."/>
            <person name="Laverty T."/>
            <person name="Muzny D.M."/>
            <person name="Nelson C.R."/>
            <person name="Pacleb J.M."/>
            <person name="Park S."/>
            <person name="Pfeiffer B.D."/>
            <person name="Richards S."/>
            <person name="Sodergren E.J."/>
            <person name="Svirskas R."/>
            <person name="Tabor P.E."/>
            <person name="Wan K."/>
            <person name="Stapleton M."/>
            <person name="Sutton G.G."/>
            <person name="Venter C."/>
            <person name="Weinstock G."/>
            <person name="Scherer S.E."/>
            <person name="Myers E.W."/>
            <person name="Gibbs R.A."/>
            <person name="Rubin G.M."/>
        </authorList>
    </citation>
    <scope>NUCLEOTIDE SEQUENCE [LARGE SCALE GENOMIC DNA]</scope>
    <source>
        <strain evidence="12">Berkeley</strain>
    </source>
</reference>
<dbReference type="UCSC" id="CG12251-RA">
    <property type="organism name" value="d. melanogaster"/>
</dbReference>
<evidence type="ECO:0000256" key="1">
    <source>
        <dbReference type="ARBA" id="ARBA00004141"/>
    </source>
</evidence>
<dbReference type="Gene3D" id="1.20.1080.10">
    <property type="entry name" value="Glycerol uptake facilitator protein"/>
    <property type="match status" value="1"/>
</dbReference>
<dbReference type="RefSeq" id="NP_523728.1">
    <property type="nucleotide sequence ID" value="NM_079004.5"/>
</dbReference>
<evidence type="ECO:0000256" key="7">
    <source>
        <dbReference type="ARBA" id="ARBA00023136"/>
    </source>
</evidence>
<evidence type="ECO:0000256" key="6">
    <source>
        <dbReference type="ARBA" id="ARBA00022989"/>
    </source>
</evidence>
<comment type="similarity">
    <text evidence="2">Belongs to the MIP/aquaporin (TC 1.A.8) family. AQP11/AQP12 subfamily.</text>
</comment>
<evidence type="ECO:0000256" key="5">
    <source>
        <dbReference type="ARBA" id="ARBA00022737"/>
    </source>
</evidence>
<dbReference type="EMBL" id="AE013599">
    <property type="protein sequence ID" value="AAF58409.2"/>
    <property type="molecule type" value="Genomic_DNA"/>
</dbReference>
<keyword evidence="4 8" id="KW-0812">Transmembrane</keyword>
<gene>
    <name evidence="9 11" type="primary">AQP</name>
    <name evidence="9" type="synonym">Aqp 12L</name>
    <name evidence="10" type="synonym">AQP-dr</name>
    <name evidence="9" type="synonym">Dmel\CG12251</name>
    <name evidence="9 11" type="ORF">CG12251</name>
    <name evidence="9" type="ORF">Dmel_CG12251</name>
</gene>
<dbReference type="PANTHER" id="PTHR21191">
    <property type="entry name" value="AQUAPORIN"/>
    <property type="match status" value="1"/>
</dbReference>
<reference evidence="9" key="15">
    <citation type="submission" date="2020-05" db="EMBL/GenBank/DDBJ databases">
        <title>Drosophila melanogaster release 4 sequence.</title>
        <authorList>
            <consortium name="Berkeley Drosophila Genome Project"/>
            <person name="Celniker S."/>
            <person name="Carlson J."/>
            <person name="Wan K."/>
            <person name="Pfeiffer B."/>
            <person name="Frise E."/>
            <person name="George R."/>
            <person name="Hoskins R."/>
            <person name="Stapleton M."/>
            <person name="Pacleb J."/>
            <person name="Park S."/>
            <person name="Svirskas R."/>
            <person name="Smith E."/>
            <person name="Yu C."/>
            <person name="Rubin G."/>
        </authorList>
    </citation>
    <scope>NUCLEOTIDE SEQUENCE</scope>
</reference>
<reference evidence="9" key="13">
    <citation type="journal article" date="2015" name="Genome Res.">
        <title>The Release 6 reference sequence of the Drosophila melanogaster genome.</title>
        <authorList>
            <person name="Hoskins R.A."/>
            <person name="Carlson J.W."/>
            <person name="Wan K.H."/>
            <person name="Park S."/>
            <person name="Mendez I."/>
            <person name="Galle S.E."/>
            <person name="Booth B.W."/>
            <person name="Pfeiffer B.D."/>
            <person name="George R.A."/>
            <person name="Svirskas R."/>
            <person name="Krzywinski M."/>
            <person name="Schein J."/>
            <person name="Accardo M.C."/>
            <person name="Damia E."/>
            <person name="Messina G."/>
            <person name="Mendez-Lago M."/>
            <person name="de Pablos B."/>
            <person name="Demakova O.V."/>
            <person name="Andreyeva E.N."/>
            <person name="Boldyreva L.V."/>
            <person name="Marra M."/>
            <person name="Carvalho A.B."/>
            <person name="Dimitri P."/>
            <person name="Villasante A."/>
            <person name="Zhimulev I.F."/>
            <person name="Rubin G.M."/>
            <person name="Karpen G.H."/>
            <person name="Celniker S.E."/>
        </authorList>
    </citation>
    <scope>NUCLEOTIDE SEQUENCE</scope>
</reference>
<reference evidence="9" key="11">
    <citation type="journal article" date="2015" name="G3 (Bethesda)">
        <title>Gene Model Annotations for Drosophila melanogaster: Impact of High-Throughput Data.</title>
        <authorList>
            <consortium name="FlyBase Consortium"/>
            <person name="Matthews B.B."/>
            <person name="Dos Santos G."/>
            <person name="Crosby M.A."/>
            <person name="Emmert D.B."/>
            <person name="St Pierre S.E."/>
            <person name="Gramates L.S."/>
            <person name="Zhou P."/>
            <person name="Schroeder A.J."/>
            <person name="Falls K."/>
            <person name="Strelets V."/>
            <person name="Russo S.M."/>
            <person name="Gelbart W.M."/>
            <person name="null"/>
        </authorList>
    </citation>
    <scope>NUCLEOTIDE SEQUENCE</scope>
</reference>
<dbReference type="SMR" id="Q7KY01"/>
<reference evidence="9 12" key="2">
    <citation type="journal article" date="2000" name="Science">
        <title>The genome sequence of Drosophila melanogaster.</title>
        <authorList>
            <person name="Adams M.D."/>
            <person name="Celniker S.E."/>
            <person name="Holt R.A."/>
            <person name="Evans C.A."/>
            <person name="Gocayne J.D."/>
            <person name="Amanatides P.G."/>
            <person name="Scherer S.E."/>
            <person name="Li P.W."/>
            <person name="Hoskins R.A."/>
            <person name="Galle R.F."/>
            <person name="George R.A."/>
            <person name="Lewis S.E."/>
            <person name="Richards S."/>
            <person name="Ashburner M."/>
            <person name="Henderson S.N."/>
            <person name="Sutton G.G."/>
            <person name="Wortman J.R."/>
            <person name="Yandell M.D."/>
            <person name="Zhang Q."/>
            <person name="Chen L.X."/>
            <person name="Brandon R.C."/>
            <person name="Rogers Y.H."/>
            <person name="Blazej R.G."/>
            <person name="Champe M."/>
            <person name="Pfeiffer B.D."/>
            <person name="Wan K.H."/>
            <person name="Doyle C."/>
            <person name="Baxter E.G."/>
            <person name="Helt G."/>
            <person name="Nelson C.R."/>
            <person name="Gabor G.L."/>
            <person name="Abril J.F."/>
            <person name="Agbayani A."/>
            <person name="An H.J."/>
            <person name="Andrews-Pfannkoch C."/>
            <person name="Baldwin D."/>
            <person name="Ballew R.M."/>
            <person name="Basu A."/>
            <person name="Baxendale J."/>
            <person name="Bayraktaroglu L."/>
            <person name="Beasley E.M."/>
            <person name="Beeson K.Y."/>
            <person name="Benos P.V."/>
            <person name="Berman B.P."/>
            <person name="Bhandari D."/>
            <person name="Bolshakov S."/>
            <person name="Borkova D."/>
            <person name="Botchan M.R."/>
            <person name="Bouck J."/>
            <person name="Brokstein P."/>
            <person name="Brottier P."/>
            <person name="Burtis K.C."/>
            <person name="Busam D.A."/>
            <person name="Butler H."/>
            <person name="Cadieu E."/>
            <person name="Center A."/>
            <person name="Chandra I."/>
            <person name="Cherry J.M."/>
            <person name="Cawley S."/>
            <person name="Dahlke C."/>
            <person name="Davenport L.B."/>
            <person name="Davies P."/>
            <person name="de Pablos B."/>
            <person name="Delcher A."/>
            <person name="Deng Z."/>
            <person name="Mays A.D."/>
            <person name="Dew I."/>
            <person name="Dietz S.M."/>
            <person name="Dodson K."/>
            <person name="Doup L.E."/>
            <person name="Downes M."/>
            <person name="Dugan-Rocha S."/>
            <person name="Dunkov B.C."/>
            <person name="Dunn P."/>
            <person name="Durbin K.J."/>
            <person name="Evangelista C.C."/>
            <person name="Ferraz C."/>
            <person name="Ferriera S."/>
            <person name="Fleischmann W."/>
            <person name="Fosler C."/>
            <person name="Gabrielian A.E."/>
            <person name="Garg N.S."/>
            <person name="Gelbart W.M."/>
            <person name="Glasser K."/>
            <person name="Glodek A."/>
            <person name="Gong F."/>
            <person name="Gorrell J.H."/>
            <person name="Gu Z."/>
            <person name="Guan P."/>
            <person name="Harris M."/>
            <person name="Harris N.L."/>
            <person name="Harvey D."/>
            <person name="Heiman T.J."/>
            <person name="Hernandez J.R."/>
            <person name="Houck J."/>
            <person name="Hostin D."/>
            <person name="Houston K.A."/>
            <person name="Howland T.J."/>
            <person name="Wei M.H."/>
            <person name="Ibegwam C."/>
            <person name="Jalali M."/>
            <person name="Kalush F."/>
            <person name="Karpen G.H."/>
            <person name="Ke Z."/>
            <person name="Kennison J.A."/>
            <person name="Ketchum K.A."/>
            <person name="Kimmel B.E."/>
            <person name="Kodira C.D."/>
            <person name="Kraft C."/>
            <person name="Kravitz S."/>
            <person name="Kulp D."/>
            <person name="Lai Z."/>
            <person name="Lasko P."/>
            <person name="Lei Y."/>
            <person name="Levitsky A.A."/>
            <person name="Li J."/>
            <person name="Li Z."/>
            <person name="Liang Y."/>
            <person name="Lin X."/>
            <person name="Liu X."/>
            <person name="Mattei B."/>
            <person name="McIntosh T.C."/>
            <person name="McLeod M.P."/>
            <person name="McPherson D."/>
            <person name="Merkulov G."/>
            <person name="Milshina N.V."/>
            <person name="Mobarry C."/>
            <person name="Morris J."/>
            <person name="Moshrefi A."/>
            <person name="Mount S.M."/>
            <person name="Moy M."/>
            <person name="Murphy B."/>
            <person name="Murphy L."/>
            <person name="Muzny D.M."/>
            <person name="Nelson D.L."/>
            <person name="Nelson D.R."/>
            <person name="Nelson K.A."/>
            <person name="Nixon K."/>
            <person name="Nusskern D.R."/>
            <person name="Pacleb J.M."/>
            <person name="Palazzolo M."/>
            <person name="Pittman G.S."/>
            <person name="Pan S."/>
            <person name="Pollard J."/>
            <person name="Puri V."/>
            <person name="Reese M.G."/>
            <person name="Reinert K."/>
            <person name="Remington K."/>
            <person name="Saunders R.D."/>
            <person name="Scheeler F."/>
            <person name="Shen H."/>
            <person name="Shue B.C."/>
            <person name="Siden-Kiamos I."/>
            <person name="Simpson M."/>
            <person name="Skupski M.P."/>
            <person name="Smith T."/>
            <person name="Spier E."/>
            <person name="Spradling A.C."/>
            <person name="Stapleton M."/>
            <person name="Strong R."/>
            <person name="Sun E."/>
            <person name="Svirskas R."/>
            <person name="Tector C."/>
            <person name="Turner R."/>
            <person name="Venter E."/>
            <person name="Wang A.H."/>
            <person name="Wang X."/>
            <person name="Wang Z.Y."/>
            <person name="Wassarman D.A."/>
            <person name="Weinstock G.M."/>
            <person name="Weissenbach J."/>
            <person name="Williams S.M."/>
            <person name="WoodageT"/>
            <person name="Worley K.C."/>
            <person name="Wu D."/>
            <person name="Yang S."/>
            <person name="Yao Q.A."/>
            <person name="Ye J."/>
            <person name="Yeh R.F."/>
            <person name="Zaveri J.S."/>
            <person name="Zhan M."/>
            <person name="Zhang G."/>
            <person name="Zhao Q."/>
            <person name="Zheng L."/>
            <person name="Zheng X.H."/>
            <person name="Zhong F.N."/>
            <person name="Zhong W."/>
            <person name="Zhou X."/>
            <person name="Zhu S."/>
            <person name="Zhu X."/>
            <person name="Smith H.O."/>
            <person name="Gibbs R.A."/>
            <person name="Myers E.W."/>
            <person name="Rubin G.M."/>
            <person name="Venter J.C."/>
        </authorList>
    </citation>
    <scope>NUCLEOTIDE SEQUENCE [LARGE SCALE GENOMIC DNA]</scope>
    <source>
        <strain evidence="12">Berkeley</strain>
    </source>
</reference>
<keyword evidence="7 8" id="KW-0472">Membrane</keyword>
<keyword evidence="12" id="KW-1185">Reference proteome</keyword>
<dbReference type="CTD" id="36456"/>
<dbReference type="InterPro" id="IPR023271">
    <property type="entry name" value="Aquaporin-like"/>
</dbReference>
<dbReference type="GO" id="GO:0005737">
    <property type="term" value="C:cytoplasm"/>
    <property type="evidence" value="ECO:0000318"/>
    <property type="project" value="GO_Central"/>
</dbReference>
<dbReference type="FunFam" id="1.20.1080.10:FF:000018">
    <property type="entry name" value="Aquaporin"/>
    <property type="match status" value="1"/>
</dbReference>
<dbReference type="EMBL" id="AB036345">
    <property type="protein sequence ID" value="BAB03660.1"/>
    <property type="molecule type" value="mRNA"/>
</dbReference>
<dbReference type="BioGRID-ORCS" id="36456">
    <property type="hits" value="0 hits in 3 CRISPR screens"/>
</dbReference>
<reference evidence="9 12" key="7">
    <citation type="journal article" date="2005" name="PLoS Comput. Biol.">
        <title>Combined evidence annotation of transposable elements in genome sequences.</title>
        <authorList>
            <person name="Quesneville H."/>
            <person name="Bergman C.M."/>
            <person name="Andrieu O."/>
            <person name="Autard D."/>
            <person name="Nouaud D."/>
            <person name="Ashburner M."/>
            <person name="Anxolabehere D."/>
        </authorList>
    </citation>
    <scope>NUCLEOTIDE SEQUENCE [LARGE SCALE GENOMIC DNA]</scope>
    <source>
        <strain evidence="12">Berkeley</strain>
    </source>
</reference>
<accession>Q7KY01</accession>
<dbReference type="SUPFAM" id="SSF81338">
    <property type="entry name" value="Aquaporin-like"/>
    <property type="match status" value="1"/>
</dbReference>
<reference evidence="9 12" key="9">
    <citation type="journal article" date="2007" name="Science">
        <title>The Release 5.1 annotation of Drosophila melanogaster heterochromatin.</title>
        <authorList>
            <person name="Smith C.D."/>
            <person name="Shu S."/>
            <person name="Mungall C.J."/>
            <person name="Karpen G.H."/>
        </authorList>
    </citation>
    <scope>NUCLEOTIDE SEQUENCE [LARGE SCALE GENOMIC DNA]</scope>
    <source>
        <strain evidence="12">Berkeley</strain>
    </source>
</reference>
<dbReference type="PIRSF" id="PIRSF017529">
    <property type="entry name" value="Aquaporin_11/12"/>
    <property type="match status" value="1"/>
</dbReference>
<dbReference type="AGR" id="FB:FBgn0033807"/>
<reference evidence="10" key="1">
    <citation type="submission" date="1999-12" db="EMBL/GenBank/DDBJ databases">
        <title>Molecular cloning of a new aquaporin from Drosophila.</title>
        <authorList>
            <person name="Ishibashi K."/>
        </authorList>
    </citation>
    <scope>NUCLEOTIDE SEQUENCE</scope>
    <source>
        <tissue evidence="10">Head</tissue>
    </source>
</reference>
<dbReference type="FunCoup" id="Q7KY01">
    <property type="interactions" value="140"/>
</dbReference>
<feature type="transmembrane region" description="Helical" evidence="8">
    <location>
        <begin position="193"/>
        <end position="217"/>
    </location>
</feature>
<reference evidence="9" key="14">
    <citation type="submission" date="2020-04" db="EMBL/GenBank/DDBJ databases">
        <authorList>
            <consortium name="FlyBase"/>
        </authorList>
    </citation>
    <scope>NUCLEOTIDE SEQUENCE</scope>
</reference>
<keyword evidence="5" id="KW-0677">Repeat</keyword>
<reference evidence="9 12" key="4">
    <citation type="journal article" date="2002" name="Genome Biol.">
        <title>Annotation of the Drosophila melanogaster euchromatic genome: a systematic review.</title>
        <authorList>
            <person name="Misra S."/>
            <person name="Crosby M.A."/>
            <person name="Mungall C.J."/>
            <person name="Matthews B.B."/>
            <person name="Campbell K.S."/>
            <person name="Hradecky P."/>
            <person name="Huang Y."/>
            <person name="Kaminker J.S."/>
            <person name="Millburn G.H."/>
            <person name="Prochnik S.E."/>
            <person name="Smith C.D."/>
            <person name="Tupy J.L."/>
            <person name="Whitfied E.J."/>
            <person name="Bayraktaroglu L."/>
            <person name="Berman B.P."/>
            <person name="Bettencourt B.R."/>
            <person name="Celniker S.E."/>
            <person name="de Grey A.D."/>
            <person name="Drysdale R.A."/>
            <person name="Harris N.L."/>
            <person name="Richter J."/>
            <person name="Russo S."/>
            <person name="Schroeder A.J."/>
            <person name="Shu S.Q."/>
            <person name="Stapleton M."/>
            <person name="Yamada C."/>
            <person name="Ashburner M."/>
            <person name="Gelbart W.M."/>
            <person name="Rubin G.M."/>
            <person name="Lewis S.E."/>
        </authorList>
    </citation>
    <scope>GENOME REANNOTATION</scope>
    <source>
        <strain evidence="12">Berkeley</strain>
    </source>
</reference>
<feature type="transmembrane region" description="Helical" evidence="8">
    <location>
        <begin position="237"/>
        <end position="255"/>
    </location>
</feature>
<protein>
    <recommendedName>
        <fullName evidence="8">Aquaporin</fullName>
    </recommendedName>
</protein>
<evidence type="ECO:0000256" key="3">
    <source>
        <dbReference type="ARBA" id="ARBA00022448"/>
    </source>
</evidence>